<protein>
    <recommendedName>
        <fullName evidence="2">Sulfotransferase family protein</fullName>
    </recommendedName>
</protein>
<dbReference type="GO" id="GO:0008146">
    <property type="term" value="F:sulfotransferase activity"/>
    <property type="evidence" value="ECO:0007669"/>
    <property type="project" value="InterPro"/>
</dbReference>
<comment type="caution">
    <text evidence="1">The sequence shown here is derived from an EMBL/GenBank/DDBJ whole genome shotgun (WGS) entry which is preliminary data.</text>
</comment>
<evidence type="ECO:0000313" key="1">
    <source>
        <dbReference type="EMBL" id="KKL66501.1"/>
    </source>
</evidence>
<organism evidence="1">
    <name type="scientific">marine sediment metagenome</name>
    <dbReference type="NCBI Taxonomy" id="412755"/>
    <lineage>
        <taxon>unclassified sequences</taxon>
        <taxon>metagenomes</taxon>
        <taxon>ecological metagenomes</taxon>
    </lineage>
</organism>
<accession>A0A0F9EJP7</accession>
<dbReference type="InterPro" id="IPR027417">
    <property type="entry name" value="P-loop_NTPase"/>
</dbReference>
<evidence type="ECO:0008006" key="2">
    <source>
        <dbReference type="Google" id="ProtNLM"/>
    </source>
</evidence>
<dbReference type="InterPro" id="IPR005331">
    <property type="entry name" value="Sulfotransferase"/>
</dbReference>
<dbReference type="Gene3D" id="3.40.50.300">
    <property type="entry name" value="P-loop containing nucleotide triphosphate hydrolases"/>
    <property type="match status" value="1"/>
</dbReference>
<dbReference type="GO" id="GO:0016020">
    <property type="term" value="C:membrane"/>
    <property type="evidence" value="ECO:0007669"/>
    <property type="project" value="InterPro"/>
</dbReference>
<dbReference type="Pfam" id="PF03567">
    <property type="entry name" value="Sulfotransfer_2"/>
    <property type="match status" value="1"/>
</dbReference>
<dbReference type="AlphaFoldDB" id="A0A0F9EJP7"/>
<proteinExistence type="predicted"/>
<gene>
    <name evidence="1" type="ORF">LCGC14_2144350</name>
</gene>
<dbReference type="EMBL" id="LAZR01027182">
    <property type="protein sequence ID" value="KKL66501.1"/>
    <property type="molecule type" value="Genomic_DNA"/>
</dbReference>
<name>A0A0F9EJP7_9ZZZZ</name>
<reference evidence="1" key="1">
    <citation type="journal article" date="2015" name="Nature">
        <title>Complex archaea that bridge the gap between prokaryotes and eukaryotes.</title>
        <authorList>
            <person name="Spang A."/>
            <person name="Saw J.H."/>
            <person name="Jorgensen S.L."/>
            <person name="Zaremba-Niedzwiedzka K."/>
            <person name="Martijn J."/>
            <person name="Lind A.E."/>
            <person name="van Eijk R."/>
            <person name="Schleper C."/>
            <person name="Guy L."/>
            <person name="Ettema T.J."/>
        </authorList>
    </citation>
    <scope>NUCLEOTIDE SEQUENCE</scope>
</reference>
<sequence length="239" mass="28044">MISHKYKCVFIHIPKTAGTSISKQLGLFEESDIGLQDHRPILDIEPLSFSYLQVLWNSNDRFREIRRQLGNWRRGQKRASRKQYDSYFKFAFVRNSWARVASWYKGVMRTDRIRQELGVPVDCSFLQFLTCHQDQWHLKSQLYWITNARGQIDVDCIGDFSRLGEDWAGICDTLGIEDKQLTKELMFGGKNMQYTELYCDETKDIVGRRYAKEIDLFGFTFGEQSRPFSRSLNEACDGD</sequence>